<sequence>MNKFFPGYANMNMNIPLGYNYGYNAIGPLGCGRGYGK</sequence>
<accession>A0A5J4QA58</accession>
<dbReference type="EMBL" id="SNRW01046604">
    <property type="protein sequence ID" value="KAA6317453.1"/>
    <property type="molecule type" value="Genomic_DNA"/>
</dbReference>
<feature type="non-terminal residue" evidence="1">
    <location>
        <position position="37"/>
    </location>
</feature>
<evidence type="ECO:0000313" key="2">
    <source>
        <dbReference type="Proteomes" id="UP000324800"/>
    </source>
</evidence>
<name>A0A5J4QA58_9EUKA</name>
<comment type="caution">
    <text evidence="1">The sequence shown here is derived from an EMBL/GenBank/DDBJ whole genome shotgun (WGS) entry which is preliminary data.</text>
</comment>
<protein>
    <submittedName>
        <fullName evidence="1">Uncharacterized protein</fullName>
    </submittedName>
</protein>
<proteinExistence type="predicted"/>
<dbReference type="Proteomes" id="UP000324800">
    <property type="component" value="Unassembled WGS sequence"/>
</dbReference>
<reference evidence="1 2" key="1">
    <citation type="submission" date="2019-03" db="EMBL/GenBank/DDBJ databases">
        <title>Single cell metagenomics reveals metabolic interactions within the superorganism composed of flagellate Streblomastix strix and complex community of Bacteroidetes bacteria on its surface.</title>
        <authorList>
            <person name="Treitli S.C."/>
            <person name="Kolisko M."/>
            <person name="Husnik F."/>
            <person name="Keeling P."/>
            <person name="Hampl V."/>
        </authorList>
    </citation>
    <scope>NUCLEOTIDE SEQUENCE [LARGE SCALE GENOMIC DNA]</scope>
    <source>
        <strain evidence="1">ST1C</strain>
    </source>
</reference>
<evidence type="ECO:0000313" key="1">
    <source>
        <dbReference type="EMBL" id="KAA6317453.1"/>
    </source>
</evidence>
<gene>
    <name evidence="1" type="ORF">EZS28_055097</name>
</gene>
<organism evidence="1 2">
    <name type="scientific">Streblomastix strix</name>
    <dbReference type="NCBI Taxonomy" id="222440"/>
    <lineage>
        <taxon>Eukaryota</taxon>
        <taxon>Metamonada</taxon>
        <taxon>Preaxostyla</taxon>
        <taxon>Oxymonadida</taxon>
        <taxon>Streblomastigidae</taxon>
        <taxon>Streblomastix</taxon>
    </lineage>
</organism>
<dbReference type="AlphaFoldDB" id="A0A5J4QA58"/>